<keyword evidence="2" id="KW-0238">DNA-binding</keyword>
<dbReference type="PRINTS" id="PR00032">
    <property type="entry name" value="HTHARAC"/>
</dbReference>
<evidence type="ECO:0000313" key="5">
    <source>
        <dbReference type="EMBL" id="MBZ6064957.1"/>
    </source>
</evidence>
<keyword evidence="3" id="KW-0804">Transcription</keyword>
<dbReference type="RefSeq" id="WP_224162007.1">
    <property type="nucleotide sequence ID" value="NZ_JAIRBT010000002.1"/>
</dbReference>
<dbReference type="InterPro" id="IPR038175">
    <property type="entry name" value="CBM21_dom_sf"/>
</dbReference>
<evidence type="ECO:0000256" key="2">
    <source>
        <dbReference type="ARBA" id="ARBA00023125"/>
    </source>
</evidence>
<dbReference type="Gene3D" id="1.10.10.60">
    <property type="entry name" value="Homeodomain-like"/>
    <property type="match status" value="1"/>
</dbReference>
<proteinExistence type="predicted"/>
<dbReference type="PROSITE" id="PS01124">
    <property type="entry name" value="HTH_ARAC_FAMILY_2"/>
    <property type="match status" value="1"/>
</dbReference>
<evidence type="ECO:0000256" key="1">
    <source>
        <dbReference type="ARBA" id="ARBA00023015"/>
    </source>
</evidence>
<keyword evidence="1" id="KW-0805">Transcription regulation</keyword>
<dbReference type="InterPro" id="IPR018060">
    <property type="entry name" value="HTH_AraC"/>
</dbReference>
<dbReference type="Gene3D" id="2.60.40.2440">
    <property type="entry name" value="Carbohydrate binding type-21 domain"/>
    <property type="match status" value="1"/>
</dbReference>
<accession>A0ABS7V793</accession>
<comment type="caution">
    <text evidence="5">The sequence shown here is derived from an EMBL/GenBank/DDBJ whole genome shotgun (WGS) entry which is preliminary data.</text>
</comment>
<gene>
    <name evidence="5" type="ORF">LA374_01830</name>
</gene>
<dbReference type="SMART" id="SM00342">
    <property type="entry name" value="HTH_ARAC"/>
    <property type="match status" value="1"/>
</dbReference>
<protein>
    <submittedName>
        <fullName evidence="5">Helix-turn-helix domain-containing protein</fullName>
    </submittedName>
</protein>
<dbReference type="Pfam" id="PF12833">
    <property type="entry name" value="HTH_18"/>
    <property type="match status" value="1"/>
</dbReference>
<name>A0ABS7V793_9GAMM</name>
<sequence length="496" mass="56511">MAVDDQKWRWVVQQLTRSMGSEAVRLGDSQWQCDELLRLTEGAAQCADNSSAALQLWGESLSLLGLDWCAQWQVSDLGLTIDFRPLNDEPNPAPLWWLIQLWHVSLRDSYPELGWRLLWPKLRNVPQEHPHFLLACRYHSTPTLHIQGTQPRGECPAPLMAMKGALSGLVYRLSHLSTRSEGLLEQVKRQLLHALPHPLSVAELARLRQTPIRTLQRQLGDQGTTYNQLLEEVRRTQALSLLSDRRITTSEISQRLGYGDAPSFQRAFRKWFGVTPGHYRQRYHDPLSLVQGLHAVSLYYAVSHADMGAPHHCQGVRVWVCLKNIAFGKSVTIHGEDKDGVWRPYDATFERTLGEGIEIWSTSSLPVHDPFRFYIKYRVDGQTHVDNNGGQDYCLDGPLLLGSHLAVCHQLISVMDRVGTPWVLVRLFSRTGWERVRVSGVPAHPLAGREHTHGWEWQGLVPWPDENKPMTFEFDRGDGHRLLLDNAGLGFFPQRL</sequence>
<keyword evidence="6" id="KW-1185">Reference proteome</keyword>
<dbReference type="SUPFAM" id="SSF46689">
    <property type="entry name" value="Homeodomain-like"/>
    <property type="match status" value="1"/>
</dbReference>
<dbReference type="InterPro" id="IPR009057">
    <property type="entry name" value="Homeodomain-like_sf"/>
</dbReference>
<dbReference type="PANTHER" id="PTHR47894:SF1">
    <property type="entry name" value="HTH-TYPE TRANSCRIPTIONAL REGULATOR VQSM"/>
    <property type="match status" value="1"/>
</dbReference>
<evidence type="ECO:0000259" key="4">
    <source>
        <dbReference type="PROSITE" id="PS01124"/>
    </source>
</evidence>
<evidence type="ECO:0000256" key="3">
    <source>
        <dbReference type="ARBA" id="ARBA00023163"/>
    </source>
</evidence>
<dbReference type="InterPro" id="IPR020449">
    <property type="entry name" value="Tscrpt_reg_AraC-type_HTH"/>
</dbReference>
<reference evidence="5 6" key="1">
    <citation type="submission" date="2021-09" db="EMBL/GenBank/DDBJ databases">
        <title>Aeromonas schubertii isolated from Asian sea bass.</title>
        <authorList>
            <person name="Pinpimai K."/>
        </authorList>
    </citation>
    <scope>NUCLEOTIDE SEQUENCE [LARGE SCALE GENOMIC DNA]</scope>
    <source>
        <strain evidence="5 6">CHULA2021a</strain>
    </source>
</reference>
<evidence type="ECO:0000313" key="6">
    <source>
        <dbReference type="Proteomes" id="UP000774958"/>
    </source>
</evidence>
<feature type="domain" description="HTH araC/xylS-type" evidence="4">
    <location>
        <begin position="185"/>
        <end position="282"/>
    </location>
</feature>
<dbReference type="EMBL" id="JAIRBT010000002">
    <property type="protein sequence ID" value="MBZ6064957.1"/>
    <property type="molecule type" value="Genomic_DNA"/>
</dbReference>
<dbReference type="Proteomes" id="UP000774958">
    <property type="component" value="Unassembled WGS sequence"/>
</dbReference>
<organism evidence="5 6">
    <name type="scientific">Aeromonas schubertii</name>
    <dbReference type="NCBI Taxonomy" id="652"/>
    <lineage>
        <taxon>Bacteria</taxon>
        <taxon>Pseudomonadati</taxon>
        <taxon>Pseudomonadota</taxon>
        <taxon>Gammaproteobacteria</taxon>
        <taxon>Aeromonadales</taxon>
        <taxon>Aeromonadaceae</taxon>
        <taxon>Aeromonas</taxon>
    </lineage>
</organism>
<dbReference type="PANTHER" id="PTHR47894">
    <property type="entry name" value="HTH-TYPE TRANSCRIPTIONAL REGULATOR GADX"/>
    <property type="match status" value="1"/>
</dbReference>